<feature type="domain" description="Protein kinase" evidence="9">
    <location>
        <begin position="1"/>
        <end position="255"/>
    </location>
</feature>
<reference evidence="11" key="1">
    <citation type="journal article" date="2019" name="Int. J. Syst. Evol. Microbiol.">
        <title>The Global Catalogue of Microorganisms (GCM) 10K type strain sequencing project: providing services to taxonomists for standard genome sequencing and annotation.</title>
        <authorList>
            <consortium name="The Broad Institute Genomics Platform"/>
            <consortium name="The Broad Institute Genome Sequencing Center for Infectious Disease"/>
            <person name="Wu L."/>
            <person name="Ma J."/>
        </authorList>
    </citation>
    <scope>NUCLEOTIDE SEQUENCE [LARGE SCALE GENOMIC DNA]</scope>
    <source>
        <strain evidence="11">CCUG 36956</strain>
    </source>
</reference>
<evidence type="ECO:0000259" key="9">
    <source>
        <dbReference type="PROSITE" id="PS50011"/>
    </source>
</evidence>
<evidence type="ECO:0000256" key="6">
    <source>
        <dbReference type="ARBA" id="ARBA00022840"/>
    </source>
</evidence>
<keyword evidence="3 10" id="KW-0808">Transferase</keyword>
<dbReference type="InterPro" id="IPR011009">
    <property type="entry name" value="Kinase-like_dom_sf"/>
</dbReference>
<keyword evidence="8" id="KW-0472">Membrane</keyword>
<protein>
    <recommendedName>
        <fullName evidence="1">non-specific serine/threonine protein kinase</fullName>
        <ecNumber evidence="1">2.7.11.1</ecNumber>
    </recommendedName>
</protein>
<evidence type="ECO:0000256" key="8">
    <source>
        <dbReference type="SAM" id="Phobius"/>
    </source>
</evidence>
<dbReference type="SUPFAM" id="SSF56112">
    <property type="entry name" value="Protein kinase-like (PK-like)"/>
    <property type="match status" value="1"/>
</dbReference>
<evidence type="ECO:0000313" key="10">
    <source>
        <dbReference type="EMBL" id="MFC6011065.1"/>
    </source>
</evidence>
<evidence type="ECO:0000256" key="7">
    <source>
        <dbReference type="PROSITE-ProRule" id="PRU10141"/>
    </source>
</evidence>
<keyword evidence="4 7" id="KW-0547">Nucleotide-binding</keyword>
<sequence length="347" mass="38022">MSRRIGRGGMAQVWAARDADGNDVAVKLLDSSREGEGFEPGWKQVKRFELEYSVSARLRHPNIVRVHATGTDSGRGFPLHYLVMELVDGHNLRHYLRTQAHWLPGDVFALLAGVLRALAYAHDNRILHRDIKPDNIMVTHDGTAKLTDFGIAVDIDRPSHLTGLHVMIGTRMYWAPEYRLTAVATERSDIFAAAMVCVETIELLLYRYRAPARPQDGIPPDSPITGGLRGVLDRALAADPNARYASAHEFLADFEAAAREAERTVLRDVTLVGPTEIRPVPFPAPPQVEPGTVLRAERNRLLAALNRDDVLYVTALLAVATLLGVALAVAVFAIAVNLLGLSGTGVR</sequence>
<dbReference type="PROSITE" id="PS50011">
    <property type="entry name" value="PROTEIN_KINASE_DOM"/>
    <property type="match status" value="1"/>
</dbReference>
<dbReference type="PANTHER" id="PTHR43289:SF6">
    <property type="entry name" value="SERINE_THREONINE-PROTEIN KINASE NEKL-3"/>
    <property type="match status" value="1"/>
</dbReference>
<gene>
    <name evidence="10" type="ORF">ACFP3H_08375</name>
</gene>
<comment type="caution">
    <text evidence="10">The sequence shown here is derived from an EMBL/GenBank/DDBJ whole genome shotgun (WGS) entry which is preliminary data.</text>
</comment>
<dbReference type="InterPro" id="IPR000719">
    <property type="entry name" value="Prot_kinase_dom"/>
</dbReference>
<dbReference type="EC" id="2.7.11.1" evidence="1"/>
<dbReference type="PROSITE" id="PS00107">
    <property type="entry name" value="PROTEIN_KINASE_ATP"/>
    <property type="match status" value="1"/>
</dbReference>
<name>A0ABW1JPX9_9NOCA</name>
<dbReference type="Gene3D" id="3.30.200.20">
    <property type="entry name" value="Phosphorylase Kinase, domain 1"/>
    <property type="match status" value="1"/>
</dbReference>
<keyword evidence="8" id="KW-0812">Transmembrane</keyword>
<evidence type="ECO:0000256" key="2">
    <source>
        <dbReference type="ARBA" id="ARBA00022527"/>
    </source>
</evidence>
<proteinExistence type="predicted"/>
<dbReference type="PANTHER" id="PTHR43289">
    <property type="entry name" value="MITOGEN-ACTIVATED PROTEIN KINASE KINASE KINASE 20-RELATED"/>
    <property type="match status" value="1"/>
</dbReference>
<dbReference type="Pfam" id="PF00069">
    <property type="entry name" value="Pkinase"/>
    <property type="match status" value="1"/>
</dbReference>
<dbReference type="InterPro" id="IPR008271">
    <property type="entry name" value="Ser/Thr_kinase_AS"/>
</dbReference>
<dbReference type="CDD" id="cd14014">
    <property type="entry name" value="STKc_PknB_like"/>
    <property type="match status" value="1"/>
</dbReference>
<evidence type="ECO:0000256" key="5">
    <source>
        <dbReference type="ARBA" id="ARBA00022777"/>
    </source>
</evidence>
<dbReference type="Gene3D" id="1.10.510.10">
    <property type="entry name" value="Transferase(Phosphotransferase) domain 1"/>
    <property type="match status" value="1"/>
</dbReference>
<dbReference type="GO" id="GO:0004674">
    <property type="term" value="F:protein serine/threonine kinase activity"/>
    <property type="evidence" value="ECO:0007669"/>
    <property type="project" value="UniProtKB-EC"/>
</dbReference>
<dbReference type="InterPro" id="IPR017441">
    <property type="entry name" value="Protein_kinase_ATP_BS"/>
</dbReference>
<keyword evidence="6 7" id="KW-0067">ATP-binding</keyword>
<evidence type="ECO:0000313" key="11">
    <source>
        <dbReference type="Proteomes" id="UP001596223"/>
    </source>
</evidence>
<feature type="binding site" evidence="7">
    <location>
        <position position="27"/>
    </location>
    <ligand>
        <name>ATP</name>
        <dbReference type="ChEBI" id="CHEBI:30616"/>
    </ligand>
</feature>
<dbReference type="SMART" id="SM00220">
    <property type="entry name" value="S_TKc"/>
    <property type="match status" value="1"/>
</dbReference>
<dbReference type="RefSeq" id="WP_378602004.1">
    <property type="nucleotide sequence ID" value="NZ_JBHSQN010000003.1"/>
</dbReference>
<accession>A0ABW1JPX9</accession>
<organism evidence="10 11">
    <name type="scientific">Nocardia lasii</name>
    <dbReference type="NCBI Taxonomy" id="1616107"/>
    <lineage>
        <taxon>Bacteria</taxon>
        <taxon>Bacillati</taxon>
        <taxon>Actinomycetota</taxon>
        <taxon>Actinomycetes</taxon>
        <taxon>Mycobacteriales</taxon>
        <taxon>Nocardiaceae</taxon>
        <taxon>Nocardia</taxon>
    </lineage>
</organism>
<feature type="transmembrane region" description="Helical" evidence="8">
    <location>
        <begin position="310"/>
        <end position="339"/>
    </location>
</feature>
<keyword evidence="5 10" id="KW-0418">Kinase</keyword>
<keyword evidence="2" id="KW-0723">Serine/threonine-protein kinase</keyword>
<dbReference type="Proteomes" id="UP001596223">
    <property type="component" value="Unassembled WGS sequence"/>
</dbReference>
<keyword evidence="8" id="KW-1133">Transmembrane helix</keyword>
<evidence type="ECO:0000256" key="4">
    <source>
        <dbReference type="ARBA" id="ARBA00022741"/>
    </source>
</evidence>
<keyword evidence="11" id="KW-1185">Reference proteome</keyword>
<dbReference type="PROSITE" id="PS00108">
    <property type="entry name" value="PROTEIN_KINASE_ST"/>
    <property type="match status" value="1"/>
</dbReference>
<dbReference type="EMBL" id="JBHSQN010000003">
    <property type="protein sequence ID" value="MFC6011065.1"/>
    <property type="molecule type" value="Genomic_DNA"/>
</dbReference>
<evidence type="ECO:0000256" key="1">
    <source>
        <dbReference type="ARBA" id="ARBA00012513"/>
    </source>
</evidence>
<evidence type="ECO:0000256" key="3">
    <source>
        <dbReference type="ARBA" id="ARBA00022679"/>
    </source>
</evidence>